<dbReference type="Proteomes" id="UP000274033">
    <property type="component" value="Unassembled WGS sequence"/>
</dbReference>
<dbReference type="Gene3D" id="3.10.450.40">
    <property type="match status" value="2"/>
</dbReference>
<dbReference type="OrthoDB" id="5361545at2"/>
<dbReference type="PROSITE" id="PS51257">
    <property type="entry name" value="PROKAR_LIPOPROTEIN"/>
    <property type="match status" value="1"/>
</dbReference>
<comment type="caution">
    <text evidence="3">The sequence shown here is derived from an EMBL/GenBank/DDBJ whole genome shotgun (WGS) entry which is preliminary data.</text>
</comment>
<feature type="signal peptide" evidence="1">
    <location>
        <begin position="1"/>
        <end position="19"/>
    </location>
</feature>
<feature type="domain" description="PepSY" evidence="2">
    <location>
        <begin position="147"/>
        <end position="207"/>
    </location>
</feature>
<feature type="domain" description="PepSY" evidence="2">
    <location>
        <begin position="71"/>
        <end position="125"/>
    </location>
</feature>
<dbReference type="InterPro" id="IPR025711">
    <property type="entry name" value="PepSY"/>
</dbReference>
<evidence type="ECO:0000313" key="4">
    <source>
        <dbReference type="Proteomes" id="UP000274033"/>
    </source>
</evidence>
<accession>A0A3N9U9Q5</accession>
<dbReference type="SUPFAM" id="SSF160574">
    <property type="entry name" value="BT0923-like"/>
    <property type="match status" value="1"/>
</dbReference>
<evidence type="ECO:0000313" key="3">
    <source>
        <dbReference type="EMBL" id="RQW73294.1"/>
    </source>
</evidence>
<dbReference type="EMBL" id="RRCT01000023">
    <property type="protein sequence ID" value="RQW73294.1"/>
    <property type="molecule type" value="Genomic_DNA"/>
</dbReference>
<dbReference type="AlphaFoldDB" id="A0A3N9U9Q5"/>
<reference evidence="3 4" key="1">
    <citation type="journal article" date="2013" name="J. Microbiol.">
        <title>Lysinibacillus chungkukjangi sp. nov., isolated from Chungkukjang, Korean fermented soybean food.</title>
        <authorList>
            <person name="Kim S.J."/>
            <person name="Jang Y.H."/>
            <person name="Hamada M."/>
            <person name="Ahn J.H."/>
            <person name="Weon H.Y."/>
            <person name="Suzuki K."/>
            <person name="Whang K.S."/>
            <person name="Kwon S.W."/>
        </authorList>
    </citation>
    <scope>NUCLEOTIDE SEQUENCE [LARGE SCALE GENOMIC DNA]</scope>
    <source>
        <strain evidence="3 4">MCCC 1A12701</strain>
    </source>
</reference>
<sequence>MFKKLTITAFALLLLTACGTDTTEENVSTTTQPSTVSEVNMTNINNKTSAVGVSSNTQNLATNGDLTNPTVSMTEAVNIFKEAYPDAKIESIDLDTEFGRLHYDIEGFDSSKEYEIEIDATTKEIKENKVETDRRDTNESLDFSAIIDPAEAIEHASKKTEVEGLSPTGWSLEAEHGKQTYTIEYEKNGSDIEIKINATTGKILKVEIDD</sequence>
<name>A0A3N9U9Q5_9BACI</name>
<dbReference type="RefSeq" id="WP_124766588.1">
    <property type="nucleotide sequence ID" value="NZ_JAFBDY010000021.1"/>
</dbReference>
<evidence type="ECO:0000259" key="2">
    <source>
        <dbReference type="Pfam" id="PF03413"/>
    </source>
</evidence>
<protein>
    <recommendedName>
        <fullName evidence="2">PepSY domain-containing protein</fullName>
    </recommendedName>
</protein>
<dbReference type="Pfam" id="PF03413">
    <property type="entry name" value="PepSY"/>
    <property type="match status" value="2"/>
</dbReference>
<keyword evidence="1" id="KW-0732">Signal</keyword>
<gene>
    <name evidence="3" type="ORF">EBB45_17230</name>
</gene>
<proteinExistence type="predicted"/>
<keyword evidence="4" id="KW-1185">Reference proteome</keyword>
<organism evidence="3 4">
    <name type="scientific">Lysinibacillus composti</name>
    <dbReference type="NCBI Taxonomy" id="720633"/>
    <lineage>
        <taxon>Bacteria</taxon>
        <taxon>Bacillati</taxon>
        <taxon>Bacillota</taxon>
        <taxon>Bacilli</taxon>
        <taxon>Bacillales</taxon>
        <taxon>Bacillaceae</taxon>
        <taxon>Lysinibacillus</taxon>
    </lineage>
</organism>
<evidence type="ECO:0000256" key="1">
    <source>
        <dbReference type="SAM" id="SignalP"/>
    </source>
</evidence>
<feature type="chain" id="PRO_5039135625" description="PepSY domain-containing protein" evidence="1">
    <location>
        <begin position="20"/>
        <end position="210"/>
    </location>
</feature>